<keyword evidence="7" id="KW-0963">Cytoplasm</keyword>
<dbReference type="Pfam" id="PF08574">
    <property type="entry name" value="Iwr1"/>
    <property type="match status" value="1"/>
</dbReference>
<evidence type="ECO:0000256" key="10">
    <source>
        <dbReference type="SAM" id="MobiDB-lite"/>
    </source>
</evidence>
<dbReference type="STRING" id="1661398.A0A482VFN0"/>
<dbReference type="PANTHER" id="PTHR31196">
    <property type="entry name" value="RNA POLYMERASE II NUCLEAR LOCALIZATION PROTEIN SLC7A6OS-RELATED"/>
    <property type="match status" value="1"/>
</dbReference>
<proteinExistence type="inferred from homology"/>
<reference evidence="12 13" key="1">
    <citation type="submission" date="2017-03" db="EMBL/GenBank/DDBJ databases">
        <title>Genome of the blue death feigning beetle - Asbolus verrucosus.</title>
        <authorList>
            <person name="Rider S.D."/>
        </authorList>
    </citation>
    <scope>NUCLEOTIDE SEQUENCE [LARGE SCALE GENOMIC DNA]</scope>
    <source>
        <strain evidence="12">Butters</strain>
        <tissue evidence="12">Head and leg muscle</tissue>
    </source>
</reference>
<evidence type="ECO:0000256" key="3">
    <source>
        <dbReference type="ARBA" id="ARBA00004496"/>
    </source>
</evidence>
<evidence type="ECO:0000256" key="9">
    <source>
        <dbReference type="ARBA" id="ARBA00023242"/>
    </source>
</evidence>
<gene>
    <name evidence="12" type="ORF">BDFB_006381</name>
</gene>
<accession>A0A482VFN0</accession>
<evidence type="ECO:0000259" key="11">
    <source>
        <dbReference type="Pfam" id="PF08574"/>
    </source>
</evidence>
<comment type="function">
    <text evidence="1">Directs RNA polymerase II nuclear import.</text>
</comment>
<keyword evidence="8" id="KW-0653">Protein transport</keyword>
<evidence type="ECO:0000313" key="12">
    <source>
        <dbReference type="EMBL" id="RZC22667.1"/>
    </source>
</evidence>
<keyword evidence="9" id="KW-0539">Nucleus</keyword>
<dbReference type="GO" id="GO:0005737">
    <property type="term" value="C:cytoplasm"/>
    <property type="evidence" value="ECO:0007669"/>
    <property type="project" value="UniProtKB-SubCell"/>
</dbReference>
<organism evidence="12 13">
    <name type="scientific">Asbolus verrucosus</name>
    <name type="common">Desert ironclad beetle</name>
    <dbReference type="NCBI Taxonomy" id="1661398"/>
    <lineage>
        <taxon>Eukaryota</taxon>
        <taxon>Metazoa</taxon>
        <taxon>Ecdysozoa</taxon>
        <taxon>Arthropoda</taxon>
        <taxon>Hexapoda</taxon>
        <taxon>Insecta</taxon>
        <taxon>Pterygota</taxon>
        <taxon>Neoptera</taxon>
        <taxon>Endopterygota</taxon>
        <taxon>Coleoptera</taxon>
        <taxon>Polyphaga</taxon>
        <taxon>Cucujiformia</taxon>
        <taxon>Tenebrionidae</taxon>
        <taxon>Pimeliinae</taxon>
        <taxon>Asbolus</taxon>
    </lineage>
</organism>
<evidence type="ECO:0000256" key="7">
    <source>
        <dbReference type="ARBA" id="ARBA00022490"/>
    </source>
</evidence>
<feature type="domain" description="Transcription factor Iwr1" evidence="11">
    <location>
        <begin position="142"/>
        <end position="208"/>
    </location>
</feature>
<evidence type="ECO:0000256" key="5">
    <source>
        <dbReference type="ARBA" id="ARBA00017036"/>
    </source>
</evidence>
<keyword evidence="13" id="KW-1185">Reference proteome</keyword>
<evidence type="ECO:0000313" key="13">
    <source>
        <dbReference type="Proteomes" id="UP000292052"/>
    </source>
</evidence>
<dbReference type="GO" id="GO:0005634">
    <property type="term" value="C:nucleus"/>
    <property type="evidence" value="ECO:0007669"/>
    <property type="project" value="UniProtKB-SubCell"/>
</dbReference>
<evidence type="ECO:0000256" key="1">
    <source>
        <dbReference type="ARBA" id="ARBA00003202"/>
    </source>
</evidence>
<dbReference type="Proteomes" id="UP000292052">
    <property type="component" value="Unassembled WGS sequence"/>
</dbReference>
<sequence>MAAVIRLKRRLEDEPLETLILNCKKRKTENLQNEEPELSTFLKFAGTINDQEDDIFTHIKKPTKSELQKQFKRHNTDLNAKLKTQKQLNSKNSRYKIVNCFRSQGSNIEDLTEESDKSKFTIYDIETESHEDCPNNKENNTKYVYDLYYTTSDDLGDAYLEDYVSMYPYNDQFTYGSMRDNGLNEPDSEDDSEDSNAENNWKNDYPDETDMESISEEDMRQAMKKCDLNDLSSDDGEEGFVYSVDSEAAGFEEDIDESDVQRYGERYARFKARHKKEIQTTTLTEDSYYGDIDEEEYYY</sequence>
<protein>
    <recommendedName>
        <fullName evidence="5">Probable RNA polymerase II nuclear localization protein SLC7A6OS</fullName>
    </recommendedName>
</protein>
<evidence type="ECO:0000256" key="6">
    <source>
        <dbReference type="ARBA" id="ARBA00022448"/>
    </source>
</evidence>
<feature type="region of interest" description="Disordered" evidence="10">
    <location>
        <begin position="177"/>
        <end position="209"/>
    </location>
</feature>
<comment type="subcellular location">
    <subcellularLocation>
        <location evidence="3">Cytoplasm</location>
    </subcellularLocation>
    <subcellularLocation>
        <location evidence="2">Nucleus</location>
    </subcellularLocation>
</comment>
<feature type="compositionally biased region" description="Acidic residues" evidence="10">
    <location>
        <begin position="186"/>
        <end position="196"/>
    </location>
</feature>
<dbReference type="GO" id="GO:0032502">
    <property type="term" value="P:developmental process"/>
    <property type="evidence" value="ECO:0007669"/>
    <property type="project" value="TreeGrafter"/>
</dbReference>
<dbReference type="OrthoDB" id="6255506at2759"/>
<comment type="similarity">
    <text evidence="4">Belongs to the IWR1/SLC7A6OS family.</text>
</comment>
<keyword evidence="6" id="KW-0813">Transport</keyword>
<dbReference type="InterPro" id="IPR013883">
    <property type="entry name" value="TF_Iwr1_dom"/>
</dbReference>
<dbReference type="AlphaFoldDB" id="A0A482VFN0"/>
<dbReference type="GO" id="GO:0015031">
    <property type="term" value="P:protein transport"/>
    <property type="evidence" value="ECO:0007669"/>
    <property type="project" value="UniProtKB-KW"/>
</dbReference>
<evidence type="ECO:0000256" key="8">
    <source>
        <dbReference type="ARBA" id="ARBA00022927"/>
    </source>
</evidence>
<dbReference type="InterPro" id="IPR040218">
    <property type="entry name" value="SLC7A6OS"/>
</dbReference>
<evidence type="ECO:0000256" key="2">
    <source>
        <dbReference type="ARBA" id="ARBA00004123"/>
    </source>
</evidence>
<dbReference type="EMBL" id="QDEB01103785">
    <property type="protein sequence ID" value="RZC22667.1"/>
    <property type="molecule type" value="Genomic_DNA"/>
</dbReference>
<name>A0A482VFN0_ASBVE</name>
<dbReference type="PANTHER" id="PTHR31196:SF2">
    <property type="entry name" value="RNA POLYMERASE II NUCLEAR LOCALIZATION PROTEIN SLC7A6OS-RELATED"/>
    <property type="match status" value="1"/>
</dbReference>
<evidence type="ECO:0000256" key="4">
    <source>
        <dbReference type="ARBA" id="ARBA00010218"/>
    </source>
</evidence>
<comment type="caution">
    <text evidence="12">The sequence shown here is derived from an EMBL/GenBank/DDBJ whole genome shotgun (WGS) entry which is preliminary data.</text>
</comment>